<organism evidence="5">
    <name type="scientific">Gongylonema pulchrum</name>
    <dbReference type="NCBI Taxonomy" id="637853"/>
    <lineage>
        <taxon>Eukaryota</taxon>
        <taxon>Metazoa</taxon>
        <taxon>Ecdysozoa</taxon>
        <taxon>Nematoda</taxon>
        <taxon>Chromadorea</taxon>
        <taxon>Rhabditida</taxon>
        <taxon>Spirurina</taxon>
        <taxon>Spiruromorpha</taxon>
        <taxon>Spiruroidea</taxon>
        <taxon>Gongylonematidae</taxon>
        <taxon>Gongylonema</taxon>
    </lineage>
</organism>
<feature type="domain" description="Ig-like" evidence="4">
    <location>
        <begin position="73"/>
        <end position="140"/>
    </location>
</feature>
<proteinExistence type="predicted"/>
<dbReference type="GO" id="GO:0043025">
    <property type="term" value="C:neuronal cell body"/>
    <property type="evidence" value="ECO:0007669"/>
    <property type="project" value="TreeGrafter"/>
</dbReference>
<dbReference type="PANTHER" id="PTHR45080:SF8">
    <property type="entry name" value="IG-LIKE DOMAIN-CONTAINING PROTEIN"/>
    <property type="match status" value="1"/>
</dbReference>
<dbReference type="PANTHER" id="PTHR45080">
    <property type="entry name" value="CONTACTIN 5"/>
    <property type="match status" value="1"/>
</dbReference>
<feature type="domain" description="Ig-like" evidence="4">
    <location>
        <begin position="1"/>
        <end position="68"/>
    </location>
</feature>
<keyword evidence="2" id="KW-1015">Disulfide bond</keyword>
<keyword evidence="1" id="KW-0732">Signal</keyword>
<evidence type="ECO:0000259" key="4">
    <source>
        <dbReference type="PROSITE" id="PS50835"/>
    </source>
</evidence>
<keyword evidence="3" id="KW-0393">Immunoglobulin domain</keyword>
<evidence type="ECO:0000313" key="5">
    <source>
        <dbReference type="WBParaSite" id="GPUH_0000081501-mRNA-1"/>
    </source>
</evidence>
<sequence>LNCDVVREGSKSTISWLANGSETLPPNAQIVLDGRRMYIDDITLSNEGVYQCRVRNSAGQSTKNFALAVLAPPRFTDKEYEANIELTSGAVLPLTCYVEGNPRPDVRWLRDGQVLADGAASISDRNQKLILQHNDFTTHR</sequence>
<dbReference type="InterPro" id="IPR036179">
    <property type="entry name" value="Ig-like_dom_sf"/>
</dbReference>
<dbReference type="InterPro" id="IPR013098">
    <property type="entry name" value="Ig_I-set"/>
</dbReference>
<dbReference type="WBParaSite" id="GPUH_0000081501-mRNA-1">
    <property type="protein sequence ID" value="GPUH_0000081501-mRNA-1"/>
    <property type="gene ID" value="GPUH_0000081501"/>
</dbReference>
<accession>A0A183CWH4</accession>
<evidence type="ECO:0000256" key="2">
    <source>
        <dbReference type="ARBA" id="ARBA00023157"/>
    </source>
</evidence>
<reference evidence="5" key="1">
    <citation type="submission" date="2016-06" db="UniProtKB">
        <authorList>
            <consortium name="WormBaseParasite"/>
        </authorList>
    </citation>
    <scope>IDENTIFICATION</scope>
</reference>
<dbReference type="InterPro" id="IPR013783">
    <property type="entry name" value="Ig-like_fold"/>
</dbReference>
<dbReference type="GO" id="GO:0008046">
    <property type="term" value="F:axon guidance receptor activity"/>
    <property type="evidence" value="ECO:0007669"/>
    <property type="project" value="TreeGrafter"/>
</dbReference>
<dbReference type="GO" id="GO:0050808">
    <property type="term" value="P:synapse organization"/>
    <property type="evidence" value="ECO:0007669"/>
    <property type="project" value="TreeGrafter"/>
</dbReference>
<dbReference type="SUPFAM" id="SSF48726">
    <property type="entry name" value="Immunoglobulin"/>
    <property type="match status" value="2"/>
</dbReference>
<dbReference type="Gene3D" id="2.60.40.10">
    <property type="entry name" value="Immunoglobulins"/>
    <property type="match status" value="2"/>
</dbReference>
<dbReference type="AlphaFoldDB" id="A0A183CWH4"/>
<protein>
    <submittedName>
        <fullName evidence="5">Ig-like domain-containing protein</fullName>
    </submittedName>
</protein>
<dbReference type="InterPro" id="IPR050958">
    <property type="entry name" value="Cell_Adh-Cytoskel_Orgn"/>
</dbReference>
<dbReference type="InterPro" id="IPR007110">
    <property type="entry name" value="Ig-like_dom"/>
</dbReference>
<evidence type="ECO:0000256" key="1">
    <source>
        <dbReference type="ARBA" id="ARBA00022729"/>
    </source>
</evidence>
<dbReference type="GO" id="GO:0030424">
    <property type="term" value="C:axon"/>
    <property type="evidence" value="ECO:0007669"/>
    <property type="project" value="TreeGrafter"/>
</dbReference>
<dbReference type="GO" id="GO:0005886">
    <property type="term" value="C:plasma membrane"/>
    <property type="evidence" value="ECO:0007669"/>
    <property type="project" value="TreeGrafter"/>
</dbReference>
<dbReference type="GO" id="GO:0007156">
    <property type="term" value="P:homophilic cell adhesion via plasma membrane adhesion molecules"/>
    <property type="evidence" value="ECO:0007669"/>
    <property type="project" value="TreeGrafter"/>
</dbReference>
<name>A0A183CWH4_9BILA</name>
<dbReference type="Pfam" id="PF07679">
    <property type="entry name" value="I-set"/>
    <property type="match status" value="2"/>
</dbReference>
<evidence type="ECO:0000256" key="3">
    <source>
        <dbReference type="ARBA" id="ARBA00023319"/>
    </source>
</evidence>
<dbReference type="PROSITE" id="PS50835">
    <property type="entry name" value="IG_LIKE"/>
    <property type="match status" value="2"/>
</dbReference>